<keyword evidence="3" id="KW-0282">Flagellum</keyword>
<evidence type="ECO:0000313" key="4">
    <source>
        <dbReference type="Proteomes" id="UP000481043"/>
    </source>
</evidence>
<protein>
    <submittedName>
        <fullName evidence="3">Flagellar protein FlgN</fullName>
    </submittedName>
</protein>
<gene>
    <name evidence="3" type="ORF">G4D63_11055</name>
</gene>
<evidence type="ECO:0000313" key="3">
    <source>
        <dbReference type="EMBL" id="NEY72263.1"/>
    </source>
</evidence>
<dbReference type="InterPro" id="IPR007809">
    <property type="entry name" value="FlgN-like"/>
</dbReference>
<dbReference type="Pfam" id="PF05130">
    <property type="entry name" value="FlgN"/>
    <property type="match status" value="1"/>
</dbReference>
<dbReference type="GO" id="GO:0044780">
    <property type="term" value="P:bacterial-type flagellum assembly"/>
    <property type="evidence" value="ECO:0007669"/>
    <property type="project" value="InterPro"/>
</dbReference>
<accession>A0A6M0Q7K3</accession>
<name>A0A6M0Q7K3_9BACI</name>
<organism evidence="3 4">
    <name type="scientific">Bacillus mesophilus</name>
    <dbReference type="NCBI Taxonomy" id="1808955"/>
    <lineage>
        <taxon>Bacteria</taxon>
        <taxon>Bacillati</taxon>
        <taxon>Bacillota</taxon>
        <taxon>Bacilli</taxon>
        <taxon>Bacillales</taxon>
        <taxon>Bacillaceae</taxon>
        <taxon>Bacillus</taxon>
    </lineage>
</organism>
<keyword evidence="3" id="KW-0969">Cilium</keyword>
<keyword evidence="4" id="KW-1185">Reference proteome</keyword>
<feature type="compositionally biased region" description="Basic and acidic residues" evidence="2">
    <location>
        <begin position="154"/>
        <end position="164"/>
    </location>
</feature>
<comment type="caution">
    <text evidence="3">The sequence shown here is derived from an EMBL/GenBank/DDBJ whole genome shotgun (WGS) entry which is preliminary data.</text>
</comment>
<sequence length="164" mass="18622">MKSEKLIDTLNKLLALHQSLHKLGTQKTEVIKKGDIEALSSILKDENKHVMAINKLEEERKQQVMRLVSGHAIKGDEPTLTDVIEGLSSEEADKLVSLRDQLYTQLEELKSINTLNQELVYSSLQFVNYSLDLLMPRTQNMNYNKPTNKGQAEPVKRSVFDSKA</sequence>
<dbReference type="SUPFAM" id="SSF140566">
    <property type="entry name" value="FlgN-like"/>
    <property type="match status" value="1"/>
</dbReference>
<dbReference type="RefSeq" id="WP_163179717.1">
    <property type="nucleotide sequence ID" value="NZ_JAAIWM010000003.1"/>
</dbReference>
<proteinExistence type="predicted"/>
<dbReference type="EMBL" id="JAAIWM010000003">
    <property type="protein sequence ID" value="NEY72263.1"/>
    <property type="molecule type" value="Genomic_DNA"/>
</dbReference>
<dbReference type="AlphaFoldDB" id="A0A6M0Q7K3"/>
<keyword evidence="3" id="KW-0966">Cell projection</keyword>
<evidence type="ECO:0000256" key="2">
    <source>
        <dbReference type="SAM" id="MobiDB-lite"/>
    </source>
</evidence>
<dbReference type="Proteomes" id="UP000481043">
    <property type="component" value="Unassembled WGS sequence"/>
</dbReference>
<dbReference type="InterPro" id="IPR036679">
    <property type="entry name" value="FlgN-like_sf"/>
</dbReference>
<keyword evidence="1" id="KW-1005">Bacterial flagellum biogenesis</keyword>
<feature type="region of interest" description="Disordered" evidence="2">
    <location>
        <begin position="142"/>
        <end position="164"/>
    </location>
</feature>
<evidence type="ECO:0000256" key="1">
    <source>
        <dbReference type="ARBA" id="ARBA00022795"/>
    </source>
</evidence>
<reference evidence="3 4" key="1">
    <citation type="submission" date="2020-02" db="EMBL/GenBank/DDBJ databases">
        <title>Bacillus aquiflavi sp. nov., isolated from yellow water of strong flavor Chinese baijiu in Yibin region of China.</title>
        <authorList>
            <person name="Xie J."/>
        </authorList>
    </citation>
    <scope>NUCLEOTIDE SEQUENCE [LARGE SCALE GENOMIC DNA]</scope>
    <source>
        <strain evidence="3 4">SA4</strain>
    </source>
</reference>
<dbReference type="Gene3D" id="1.20.58.300">
    <property type="entry name" value="FlgN-like"/>
    <property type="match status" value="1"/>
</dbReference>